<keyword evidence="1" id="KW-1133">Transmembrane helix</keyword>
<keyword evidence="1" id="KW-0472">Membrane</keyword>
<protein>
    <submittedName>
        <fullName evidence="2">Uncharacterized protein</fullName>
    </submittedName>
</protein>
<sequence>MAKKGKKNKGESKYWIADMLSFLIEILIYFPRLIVSFIRSIF</sequence>
<reference evidence="2 3" key="1">
    <citation type="journal article" date="2019" name="Int. J. Syst. Evol. Microbiol.">
        <title>The Global Catalogue of Microorganisms (GCM) 10K type strain sequencing project: providing services to taxonomists for standard genome sequencing and annotation.</title>
        <authorList>
            <consortium name="The Broad Institute Genomics Platform"/>
            <consortium name="The Broad Institute Genome Sequencing Center for Infectious Disease"/>
            <person name="Wu L."/>
            <person name="Ma J."/>
        </authorList>
    </citation>
    <scope>NUCLEOTIDE SEQUENCE [LARGE SCALE GENOMIC DNA]</scope>
    <source>
        <strain evidence="2 3">JCM 14193</strain>
    </source>
</reference>
<organism evidence="2 3">
    <name type="scientific">Alkalibacillus silvisoli</name>
    <dbReference type="NCBI Taxonomy" id="392823"/>
    <lineage>
        <taxon>Bacteria</taxon>
        <taxon>Bacillati</taxon>
        <taxon>Bacillota</taxon>
        <taxon>Bacilli</taxon>
        <taxon>Bacillales</taxon>
        <taxon>Bacillaceae</taxon>
        <taxon>Alkalibacillus</taxon>
    </lineage>
</organism>
<feature type="transmembrane region" description="Helical" evidence="1">
    <location>
        <begin position="20"/>
        <end position="41"/>
    </location>
</feature>
<proteinExistence type="predicted"/>
<dbReference type="EMBL" id="BAAACZ010000003">
    <property type="protein sequence ID" value="GAA0451001.1"/>
    <property type="molecule type" value="Genomic_DNA"/>
</dbReference>
<evidence type="ECO:0000313" key="3">
    <source>
        <dbReference type="Proteomes" id="UP001500740"/>
    </source>
</evidence>
<gene>
    <name evidence="2" type="ORF">GCM10008935_01860</name>
</gene>
<dbReference type="RefSeq" id="WP_343781170.1">
    <property type="nucleotide sequence ID" value="NZ_BAAACZ010000003.1"/>
</dbReference>
<dbReference type="Proteomes" id="UP001500740">
    <property type="component" value="Unassembled WGS sequence"/>
</dbReference>
<accession>A0ABN0ZL86</accession>
<name>A0ABN0ZL86_9BACI</name>
<keyword evidence="1" id="KW-0812">Transmembrane</keyword>
<comment type="caution">
    <text evidence="2">The sequence shown here is derived from an EMBL/GenBank/DDBJ whole genome shotgun (WGS) entry which is preliminary data.</text>
</comment>
<keyword evidence="3" id="KW-1185">Reference proteome</keyword>
<evidence type="ECO:0000256" key="1">
    <source>
        <dbReference type="SAM" id="Phobius"/>
    </source>
</evidence>
<evidence type="ECO:0000313" key="2">
    <source>
        <dbReference type="EMBL" id="GAA0451001.1"/>
    </source>
</evidence>